<accession>A0A8G0KVM6</accession>
<sequence>MNNYQYKLVIKESNFVCGEKVSNAKILKFTNALVASNEVFVDKGGSVLGNDILNGVPATLTTAIVTPITNGPLSVDASGNLTVAPKTAPGDLFCSLYCLSNRSCASKLYYSYSYSYY</sequence>
<proteinExistence type="predicted"/>
<gene>
    <name evidence="1" type="ORF">JJC05_12345</name>
</gene>
<evidence type="ECO:0000313" key="1">
    <source>
        <dbReference type="EMBL" id="QYS88450.1"/>
    </source>
</evidence>
<name>A0A8G0KVM6_9FLAO</name>
<dbReference type="Proteomes" id="UP000824721">
    <property type="component" value="Chromosome"/>
</dbReference>
<dbReference type="AlphaFoldDB" id="A0A8G0KVM6"/>
<organism evidence="1">
    <name type="scientific">Flavobacterium columnare</name>
    <dbReference type="NCBI Taxonomy" id="996"/>
    <lineage>
        <taxon>Bacteria</taxon>
        <taxon>Pseudomonadati</taxon>
        <taxon>Bacteroidota</taxon>
        <taxon>Flavobacteriia</taxon>
        <taxon>Flavobacteriales</taxon>
        <taxon>Flavobacteriaceae</taxon>
        <taxon>Flavobacterium</taxon>
    </lineage>
</organism>
<protein>
    <submittedName>
        <fullName evidence="1">Uncharacterized protein</fullName>
    </submittedName>
</protein>
<reference evidence="1" key="1">
    <citation type="submission" date="2020-12" db="EMBL/GenBank/DDBJ databases">
        <title>Genome sequencing of genetic groups of Flavobacterium columnare.</title>
        <authorList>
            <person name="Waldbieser G.C."/>
            <person name="Griffin M.J."/>
            <person name="LaFrentz B.R."/>
        </authorList>
    </citation>
    <scope>NUCLEOTIDE SEQUENCE</scope>
    <source>
        <strain evidence="1">90-106</strain>
    </source>
</reference>
<dbReference type="KEGG" id="fdv:JJC05_12345"/>
<dbReference type="EMBL" id="CP067378">
    <property type="protein sequence ID" value="QYS88450.1"/>
    <property type="molecule type" value="Genomic_DNA"/>
</dbReference>